<protein>
    <recommendedName>
        <fullName evidence="4">Odorant receptor</fullName>
    </recommendedName>
</protein>
<feature type="transmembrane region" description="Helical" evidence="1">
    <location>
        <begin position="28"/>
        <end position="45"/>
    </location>
</feature>
<reference evidence="2 3" key="1">
    <citation type="journal article" date="2021" name="Elife">
        <title>Chloroplast acquisition without the gene transfer in kleptoplastic sea slugs, Plakobranchus ocellatus.</title>
        <authorList>
            <person name="Maeda T."/>
            <person name="Takahashi S."/>
            <person name="Yoshida T."/>
            <person name="Shimamura S."/>
            <person name="Takaki Y."/>
            <person name="Nagai Y."/>
            <person name="Toyoda A."/>
            <person name="Suzuki Y."/>
            <person name="Arimoto A."/>
            <person name="Ishii H."/>
            <person name="Satoh N."/>
            <person name="Nishiyama T."/>
            <person name="Hasebe M."/>
            <person name="Maruyama T."/>
            <person name="Minagawa J."/>
            <person name="Obokata J."/>
            <person name="Shigenobu S."/>
        </authorList>
    </citation>
    <scope>NUCLEOTIDE SEQUENCE [LARGE SCALE GENOMIC DNA]</scope>
</reference>
<gene>
    <name evidence="2" type="ORF">PoB_001146400</name>
</gene>
<comment type="caution">
    <text evidence="2">The sequence shown here is derived from an EMBL/GenBank/DDBJ whole genome shotgun (WGS) entry which is preliminary data.</text>
</comment>
<name>A0AAV3YPK2_9GAST</name>
<accession>A0AAV3YPK2</accession>
<evidence type="ECO:0008006" key="4">
    <source>
        <dbReference type="Google" id="ProtNLM"/>
    </source>
</evidence>
<dbReference type="EMBL" id="BLXT01001350">
    <property type="protein sequence ID" value="GFN84958.1"/>
    <property type="molecule type" value="Genomic_DNA"/>
</dbReference>
<sequence>MSSALLQASLLWQPGALGSNGVLTYLGSLLLLPLLIMASGLMMMMQESLRLLSVGHDITRVSVVTATDDDWLEGAFGDCVVAAVVDDCSHDGVELVLSCQLLISLLLTSFTSQGNLGLHHKKF</sequence>
<dbReference type="AlphaFoldDB" id="A0AAV3YPK2"/>
<evidence type="ECO:0000313" key="2">
    <source>
        <dbReference type="EMBL" id="GFN84958.1"/>
    </source>
</evidence>
<keyword evidence="3" id="KW-1185">Reference proteome</keyword>
<dbReference type="Proteomes" id="UP000735302">
    <property type="component" value="Unassembled WGS sequence"/>
</dbReference>
<keyword evidence="1" id="KW-1133">Transmembrane helix</keyword>
<keyword evidence="1" id="KW-0812">Transmembrane</keyword>
<proteinExistence type="predicted"/>
<evidence type="ECO:0000256" key="1">
    <source>
        <dbReference type="SAM" id="Phobius"/>
    </source>
</evidence>
<keyword evidence="1" id="KW-0472">Membrane</keyword>
<organism evidence="2 3">
    <name type="scientific">Plakobranchus ocellatus</name>
    <dbReference type="NCBI Taxonomy" id="259542"/>
    <lineage>
        <taxon>Eukaryota</taxon>
        <taxon>Metazoa</taxon>
        <taxon>Spiralia</taxon>
        <taxon>Lophotrochozoa</taxon>
        <taxon>Mollusca</taxon>
        <taxon>Gastropoda</taxon>
        <taxon>Heterobranchia</taxon>
        <taxon>Euthyneura</taxon>
        <taxon>Panpulmonata</taxon>
        <taxon>Sacoglossa</taxon>
        <taxon>Placobranchoidea</taxon>
        <taxon>Plakobranchidae</taxon>
        <taxon>Plakobranchus</taxon>
    </lineage>
</organism>
<evidence type="ECO:0000313" key="3">
    <source>
        <dbReference type="Proteomes" id="UP000735302"/>
    </source>
</evidence>